<dbReference type="Pfam" id="PF04257">
    <property type="entry name" value="Exonuc_V_gamma"/>
    <property type="match status" value="1"/>
</dbReference>
<dbReference type="GO" id="GO:0004386">
    <property type="term" value="F:helicase activity"/>
    <property type="evidence" value="ECO:0007669"/>
    <property type="project" value="UniProtKB-KW"/>
</dbReference>
<keyword evidence="9" id="KW-0234">DNA repair</keyword>
<keyword evidence="4" id="KW-0378">Hydrolase</keyword>
<dbReference type="PANTHER" id="PTHR30591">
    <property type="entry name" value="RECBCD ENZYME SUBUNIT RECC"/>
    <property type="match status" value="1"/>
</dbReference>
<reference evidence="10" key="1">
    <citation type="submission" date="2018-05" db="EMBL/GenBank/DDBJ databases">
        <authorList>
            <person name="Lanie J.A."/>
            <person name="Ng W.-L."/>
            <person name="Kazmierczak K.M."/>
            <person name="Andrzejewski T.M."/>
            <person name="Davidsen T.M."/>
            <person name="Wayne K.J."/>
            <person name="Tettelin H."/>
            <person name="Glass J.I."/>
            <person name="Rusch D."/>
            <person name="Podicherti R."/>
            <person name="Tsui H.-C.T."/>
            <person name="Winkler M.E."/>
        </authorList>
    </citation>
    <scope>NUCLEOTIDE SEQUENCE</scope>
</reference>
<evidence type="ECO:0000256" key="8">
    <source>
        <dbReference type="ARBA" id="ARBA00023125"/>
    </source>
</evidence>
<dbReference type="AlphaFoldDB" id="A0A381ZBB6"/>
<keyword evidence="3" id="KW-0227">DNA damage</keyword>
<keyword evidence="7" id="KW-0067">ATP-binding</keyword>
<dbReference type="GO" id="GO:0006281">
    <property type="term" value="P:DNA repair"/>
    <property type="evidence" value="ECO:0007669"/>
    <property type="project" value="UniProtKB-KW"/>
</dbReference>
<sequence length="698" mass="81175">MPCLHYSNRLDRLIVPLAQELDKRNPFDTVEIVVPNFSLEKWISLKLAQYQGIAANLSFITLEKAIYQSLKNSLQNRHCELLKQETIQCLLMDILREKLVTVDPVWDPVRSYLSPEADINSEAAEHRLFQLSGRLSYLFKEYEYSRNEELIAAWNEGRNAVDQQPLGTESWQRTLWNDLFGAEGKLTFFNRNLNDLNEAELHTELFTLPQLYRICRDSQKNHVSDQVDPVSGPETGPLHIFGVSYLSRFHQNALTEYLAHLRDIHVYTLNPCMEFWEDVQSLGEARSAVRRSLESNRQLFENQKSLSETEILQGELFQHEDDNPFLQAWGRPGRENIRLLNQWSDWNFEPWFAESTPLSTNEQHLESPQPSILNQIQHDILCRKPRRSNSLNLEQDDSLVVLACANPRREVEAVANMIWDLIRNDPDLKLNDCAVITHDMELYQHEIEQVFESIHNLPYHLIDGISGSAGRLEDAANSLLGLCFTEYSRRDLFKLINNPCFLRKFEENEPAGKRRVGEELQIDQWLKWADELNVFFGIDNESQKEHGYHHLDKNIYHWEQAFQRLTLGEMIAADGKNEPIPNDSQNLIAAELPDELSAEAARFMLIVRSLIADTRDLPEWKMKGKEWGLYLQTLIKTYLKPISEADKEVFESLLHNAVSINDLDIGQLDENKQFGFSTIFEFFKQKQEKALLHRGHYL</sequence>
<feature type="non-terminal residue" evidence="10">
    <location>
        <position position="698"/>
    </location>
</feature>
<evidence type="ECO:0000256" key="5">
    <source>
        <dbReference type="ARBA" id="ARBA00022806"/>
    </source>
</evidence>
<evidence type="ECO:0000256" key="1">
    <source>
        <dbReference type="ARBA" id="ARBA00022722"/>
    </source>
</evidence>
<evidence type="ECO:0000256" key="4">
    <source>
        <dbReference type="ARBA" id="ARBA00022801"/>
    </source>
</evidence>
<evidence type="ECO:0000256" key="6">
    <source>
        <dbReference type="ARBA" id="ARBA00022839"/>
    </source>
</evidence>
<accession>A0A381ZBB6</accession>
<dbReference type="PANTHER" id="PTHR30591:SF1">
    <property type="entry name" value="RECBCD ENZYME SUBUNIT RECC"/>
    <property type="match status" value="1"/>
</dbReference>
<dbReference type="GO" id="GO:0005524">
    <property type="term" value="F:ATP binding"/>
    <property type="evidence" value="ECO:0007669"/>
    <property type="project" value="UniProtKB-KW"/>
</dbReference>
<evidence type="ECO:0000313" key="10">
    <source>
        <dbReference type="EMBL" id="SVA86152.1"/>
    </source>
</evidence>
<dbReference type="GO" id="GO:0003677">
    <property type="term" value="F:DNA binding"/>
    <property type="evidence" value="ECO:0007669"/>
    <property type="project" value="UniProtKB-KW"/>
</dbReference>
<keyword evidence="5" id="KW-0347">Helicase</keyword>
<dbReference type="GO" id="GO:0006310">
    <property type="term" value="P:DNA recombination"/>
    <property type="evidence" value="ECO:0007669"/>
    <property type="project" value="TreeGrafter"/>
</dbReference>
<dbReference type="InterPro" id="IPR027417">
    <property type="entry name" value="P-loop_NTPase"/>
</dbReference>
<dbReference type="GO" id="GO:0004527">
    <property type="term" value="F:exonuclease activity"/>
    <property type="evidence" value="ECO:0007669"/>
    <property type="project" value="UniProtKB-KW"/>
</dbReference>
<dbReference type="Gene3D" id="1.10.486.10">
    <property type="entry name" value="PCRA, domain 4"/>
    <property type="match status" value="1"/>
</dbReference>
<dbReference type="Gene3D" id="3.40.50.300">
    <property type="entry name" value="P-loop containing nucleotide triphosphate hydrolases"/>
    <property type="match status" value="1"/>
</dbReference>
<dbReference type="InterPro" id="IPR013986">
    <property type="entry name" value="DExx_box_DNA_helicase_dom_sf"/>
</dbReference>
<name>A0A381ZBB6_9ZZZZ</name>
<gene>
    <name evidence="10" type="ORF">METZ01_LOCUS139006</name>
</gene>
<evidence type="ECO:0000256" key="9">
    <source>
        <dbReference type="ARBA" id="ARBA00023204"/>
    </source>
</evidence>
<protein>
    <recommendedName>
        <fullName evidence="11">RecC C-terminal domain-containing protein</fullName>
    </recommendedName>
</protein>
<keyword evidence="8" id="KW-0238">DNA-binding</keyword>
<dbReference type="SUPFAM" id="SSF52540">
    <property type="entry name" value="P-loop containing nucleoside triphosphate hydrolases"/>
    <property type="match status" value="2"/>
</dbReference>
<evidence type="ECO:0000256" key="7">
    <source>
        <dbReference type="ARBA" id="ARBA00022840"/>
    </source>
</evidence>
<evidence type="ECO:0008006" key="11">
    <source>
        <dbReference type="Google" id="ProtNLM"/>
    </source>
</evidence>
<proteinExistence type="predicted"/>
<keyword evidence="6" id="KW-0269">Exonuclease</keyword>
<keyword evidence="1" id="KW-0540">Nuclease</keyword>
<dbReference type="Gene3D" id="1.10.10.160">
    <property type="match status" value="1"/>
</dbReference>
<dbReference type="EMBL" id="UINC01020539">
    <property type="protein sequence ID" value="SVA86152.1"/>
    <property type="molecule type" value="Genomic_DNA"/>
</dbReference>
<organism evidence="10">
    <name type="scientific">marine metagenome</name>
    <dbReference type="NCBI Taxonomy" id="408172"/>
    <lineage>
        <taxon>unclassified sequences</taxon>
        <taxon>metagenomes</taxon>
        <taxon>ecological metagenomes</taxon>
    </lineage>
</organism>
<evidence type="ECO:0000256" key="2">
    <source>
        <dbReference type="ARBA" id="ARBA00022741"/>
    </source>
</evidence>
<keyword evidence="2" id="KW-0547">Nucleotide-binding</keyword>
<evidence type="ECO:0000256" key="3">
    <source>
        <dbReference type="ARBA" id="ARBA00022763"/>
    </source>
</evidence>
<dbReference type="Gene3D" id="3.40.50.10930">
    <property type="match status" value="1"/>
</dbReference>